<dbReference type="GO" id="GO:0005829">
    <property type="term" value="C:cytosol"/>
    <property type="evidence" value="ECO:0007669"/>
    <property type="project" value="TreeGrafter"/>
</dbReference>
<dbReference type="InterPro" id="IPR011697">
    <property type="entry name" value="Peptidase_C26"/>
</dbReference>
<dbReference type="GO" id="GO:0006598">
    <property type="term" value="P:polyamine catabolic process"/>
    <property type="evidence" value="ECO:0007669"/>
    <property type="project" value="TreeGrafter"/>
</dbReference>
<name>A0A3E3AGT4_9FIRM</name>
<dbReference type="Gene3D" id="3.40.50.880">
    <property type="match status" value="1"/>
</dbReference>
<reference evidence="2 3" key="1">
    <citation type="submission" date="2018-08" db="EMBL/GenBank/DDBJ databases">
        <title>A genome reference for cultivated species of the human gut microbiota.</title>
        <authorList>
            <person name="Zou Y."/>
            <person name="Xue W."/>
            <person name="Luo G."/>
        </authorList>
    </citation>
    <scope>NUCLEOTIDE SEQUENCE [LARGE SCALE GENOMIC DNA]</scope>
    <source>
        <strain evidence="2 3">OM06-4</strain>
    </source>
</reference>
<dbReference type="PANTHER" id="PTHR43235">
    <property type="entry name" value="GLUTAMINE AMIDOTRANSFERASE PB2B2.05-RELATED"/>
    <property type="match status" value="1"/>
</dbReference>
<dbReference type="EMBL" id="QUSL01000009">
    <property type="protein sequence ID" value="RGD86013.1"/>
    <property type="molecule type" value="Genomic_DNA"/>
</dbReference>
<dbReference type="Proteomes" id="UP001211987">
    <property type="component" value="Unassembled WGS sequence"/>
</dbReference>
<proteinExistence type="predicted"/>
<keyword evidence="2" id="KW-0378">Hydrolase</keyword>
<sequence length="227" mass="26090">MNKKILTPMRSYSQRRVYYIYREYFRMLQTANLDPIIIGPSSDDTLDFLVTHCDGLLLSGGFDIDPVLYHQVLNPLTNKEEAELEELEIKLIHKFSKAHKPILGICRGIQTINVAFNGTLIQDIPETKKYDNHLQENLEGYHHLVKTIPHTKLNKYLGNEFMTNSFHHQAIDDIAPGFVVSAITADGIIEGIEKDNIIAVQWHPEKNHDKIQAGLIKLYKELLEEEK</sequence>
<evidence type="ECO:0000313" key="1">
    <source>
        <dbReference type="EMBL" id="MDB7083813.1"/>
    </source>
</evidence>
<dbReference type="PROSITE" id="PS51273">
    <property type="entry name" value="GATASE_TYPE_1"/>
    <property type="match status" value="1"/>
</dbReference>
<dbReference type="GeneID" id="64195907"/>
<comment type="caution">
    <text evidence="2">The sequence shown here is derived from an EMBL/GenBank/DDBJ whole genome shotgun (WGS) entry which is preliminary data.</text>
</comment>
<accession>A0A3E3AGT4</accession>
<dbReference type="SUPFAM" id="SSF52317">
    <property type="entry name" value="Class I glutamine amidotransferase-like"/>
    <property type="match status" value="1"/>
</dbReference>
<dbReference type="AlphaFoldDB" id="A0A3E3AGT4"/>
<dbReference type="PANTHER" id="PTHR43235:SF1">
    <property type="entry name" value="GLUTAMINE AMIDOTRANSFERASE PB2B2.05-RELATED"/>
    <property type="match status" value="1"/>
</dbReference>
<dbReference type="InterPro" id="IPR044668">
    <property type="entry name" value="PuuD-like"/>
</dbReference>
<dbReference type="RefSeq" id="WP_008791766.1">
    <property type="nucleotide sequence ID" value="NZ_AP031443.1"/>
</dbReference>
<dbReference type="GO" id="GO:0033969">
    <property type="term" value="F:gamma-glutamyl-gamma-aminobutyrate hydrolase activity"/>
    <property type="evidence" value="ECO:0007669"/>
    <property type="project" value="TreeGrafter"/>
</dbReference>
<protein>
    <submittedName>
        <fullName evidence="2">Gamma-glutamyl-gamma-aminobutyrate hydrolase family protein</fullName>
    </submittedName>
</protein>
<reference evidence="1" key="2">
    <citation type="submission" date="2023-01" db="EMBL/GenBank/DDBJ databases">
        <title>Human gut microbiome strain richness.</title>
        <authorList>
            <person name="Chen-Liaw A."/>
        </authorList>
    </citation>
    <scope>NUCLEOTIDE SEQUENCE</scope>
    <source>
        <strain evidence="1">1001217st2_G6_1001217B_191108</strain>
    </source>
</reference>
<organism evidence="2 3">
    <name type="scientific">Thomasclavelia ramosa</name>
    <dbReference type="NCBI Taxonomy" id="1547"/>
    <lineage>
        <taxon>Bacteria</taxon>
        <taxon>Bacillati</taxon>
        <taxon>Bacillota</taxon>
        <taxon>Erysipelotrichia</taxon>
        <taxon>Erysipelotrichales</taxon>
        <taxon>Coprobacillaceae</taxon>
        <taxon>Thomasclavelia</taxon>
    </lineage>
</organism>
<evidence type="ECO:0000313" key="2">
    <source>
        <dbReference type="EMBL" id="RGD86013.1"/>
    </source>
</evidence>
<evidence type="ECO:0000313" key="3">
    <source>
        <dbReference type="Proteomes" id="UP000261032"/>
    </source>
</evidence>
<dbReference type="Proteomes" id="UP000261032">
    <property type="component" value="Unassembled WGS sequence"/>
</dbReference>
<dbReference type="Pfam" id="PF07722">
    <property type="entry name" value="Peptidase_C26"/>
    <property type="match status" value="1"/>
</dbReference>
<dbReference type="EMBL" id="JAQLKE010000011">
    <property type="protein sequence ID" value="MDB7083813.1"/>
    <property type="molecule type" value="Genomic_DNA"/>
</dbReference>
<gene>
    <name evidence="2" type="ORF">DXB93_07560</name>
    <name evidence="1" type="ORF">PM738_08370</name>
</gene>
<dbReference type="InterPro" id="IPR029062">
    <property type="entry name" value="Class_I_gatase-like"/>
</dbReference>